<dbReference type="InterPro" id="IPR052709">
    <property type="entry name" value="Transposase-MT_Hybrid"/>
</dbReference>
<dbReference type="EMBL" id="CAJVPS010003291">
    <property type="protein sequence ID" value="CAG8586000.1"/>
    <property type="molecule type" value="Genomic_DNA"/>
</dbReference>
<keyword evidence="2" id="KW-1185">Reference proteome</keyword>
<gene>
    <name evidence="1" type="ORF">ALEPTO_LOCUS7486</name>
</gene>
<feature type="non-terminal residue" evidence="1">
    <location>
        <position position="1"/>
    </location>
</feature>
<dbReference type="Proteomes" id="UP000789508">
    <property type="component" value="Unassembled WGS sequence"/>
</dbReference>
<sequence>NATQIHEELMNVEGEQALSISIIRCWIAMFKNREEEIKDNAHSGCSHEVVISEKISRIEDLVSDDSHISIKELTNKVGIFRERISYILHEELNLHKLYAK</sequence>
<evidence type="ECO:0000313" key="2">
    <source>
        <dbReference type="Proteomes" id="UP000789508"/>
    </source>
</evidence>
<dbReference type="OrthoDB" id="6118231at2759"/>
<reference evidence="1" key="1">
    <citation type="submission" date="2021-06" db="EMBL/GenBank/DDBJ databases">
        <authorList>
            <person name="Kallberg Y."/>
            <person name="Tangrot J."/>
            <person name="Rosling A."/>
        </authorList>
    </citation>
    <scope>NUCLEOTIDE SEQUENCE</scope>
    <source>
        <strain evidence="1">FL130A</strain>
    </source>
</reference>
<organism evidence="1 2">
    <name type="scientific">Ambispora leptoticha</name>
    <dbReference type="NCBI Taxonomy" id="144679"/>
    <lineage>
        <taxon>Eukaryota</taxon>
        <taxon>Fungi</taxon>
        <taxon>Fungi incertae sedis</taxon>
        <taxon>Mucoromycota</taxon>
        <taxon>Glomeromycotina</taxon>
        <taxon>Glomeromycetes</taxon>
        <taxon>Archaeosporales</taxon>
        <taxon>Ambisporaceae</taxon>
        <taxon>Ambispora</taxon>
    </lineage>
</organism>
<name>A0A9N9G949_9GLOM</name>
<dbReference type="PANTHER" id="PTHR46060">
    <property type="entry name" value="MARINER MOS1 TRANSPOSASE-LIKE PROTEIN"/>
    <property type="match status" value="1"/>
</dbReference>
<dbReference type="AlphaFoldDB" id="A0A9N9G949"/>
<accession>A0A9N9G949</accession>
<proteinExistence type="predicted"/>
<dbReference type="PANTHER" id="PTHR46060:SF1">
    <property type="entry name" value="MARINER MOS1 TRANSPOSASE-LIKE PROTEIN"/>
    <property type="match status" value="1"/>
</dbReference>
<comment type="caution">
    <text evidence="1">The sequence shown here is derived from an EMBL/GenBank/DDBJ whole genome shotgun (WGS) entry which is preliminary data.</text>
</comment>
<evidence type="ECO:0000313" key="1">
    <source>
        <dbReference type="EMBL" id="CAG8586000.1"/>
    </source>
</evidence>
<protein>
    <submittedName>
        <fullName evidence="1">11560_t:CDS:1</fullName>
    </submittedName>
</protein>